<reference evidence="1 2" key="1">
    <citation type="journal article" date="2017" name="FEMS Microbiol. Ecol.">
        <title>Reconstructed genomes of novel Dehalococcoides mccartyi strains from 1,2,3,4-tetrachlorodibenzo-p-dioxin-dechlorinating enrichment cultures reveal divergent reductive dehalogenase gene profiles.</title>
        <authorList>
            <person name="Dam H.T."/>
            <person name="Vollmers J."/>
            <person name="Kaster A.K."/>
            <person name="Haggblom M.M."/>
        </authorList>
    </citation>
    <scope>NUCLEOTIDE SEQUENCE [LARGE SCALE GENOMIC DNA]</scope>
    <source>
        <strain evidence="1 2">H1-3-2.001</strain>
    </source>
</reference>
<evidence type="ECO:0000313" key="2">
    <source>
        <dbReference type="Proteomes" id="UP000233649"/>
    </source>
</evidence>
<organism evidence="1 2">
    <name type="scientific">Dehalococcoides mccartyi</name>
    <dbReference type="NCBI Taxonomy" id="61435"/>
    <lineage>
        <taxon>Bacteria</taxon>
        <taxon>Bacillati</taxon>
        <taxon>Chloroflexota</taxon>
        <taxon>Dehalococcoidia</taxon>
        <taxon>Dehalococcoidales</taxon>
        <taxon>Dehalococcoidaceae</taxon>
        <taxon>Dehalococcoides</taxon>
    </lineage>
</organism>
<dbReference type="EMBL" id="PHFD01000070">
    <property type="protein sequence ID" value="PKH47835.1"/>
    <property type="molecule type" value="Genomic_DNA"/>
</dbReference>
<dbReference type="AlphaFoldDB" id="A0A2J1E063"/>
<name>A0A2J1E063_9CHLR</name>
<proteinExistence type="predicted"/>
<gene>
    <name evidence="1" type="ORF">CVH13_00209</name>
</gene>
<feature type="non-terminal residue" evidence="1">
    <location>
        <position position="1"/>
    </location>
</feature>
<sequence length="44" mass="4987">LALVETGESWLRPETRKLEFTGVIKVMGKTFKGFPIGFGKRFTL</sequence>
<comment type="caution">
    <text evidence="1">The sequence shown here is derived from an EMBL/GenBank/DDBJ whole genome shotgun (WGS) entry which is preliminary data.</text>
</comment>
<protein>
    <submittedName>
        <fullName evidence="1">Uncharacterized protein</fullName>
    </submittedName>
</protein>
<dbReference type="Proteomes" id="UP000233649">
    <property type="component" value="Unassembled WGS sequence"/>
</dbReference>
<accession>A0A2J1E063</accession>
<evidence type="ECO:0000313" key="1">
    <source>
        <dbReference type="EMBL" id="PKH47835.1"/>
    </source>
</evidence>